<name>A0AAF0QV80_SOLVR</name>
<reference evidence="1" key="1">
    <citation type="submission" date="2023-08" db="EMBL/GenBank/DDBJ databases">
        <title>A de novo genome assembly of Solanum verrucosum Schlechtendal, a Mexican diploid species geographically isolated from the other diploid A-genome species in potato relatives.</title>
        <authorList>
            <person name="Hosaka K."/>
        </authorList>
    </citation>
    <scope>NUCLEOTIDE SEQUENCE</scope>
    <source>
        <tissue evidence="1">Young leaves</tissue>
    </source>
</reference>
<proteinExistence type="predicted"/>
<gene>
    <name evidence="1" type="ORF">MTR67_022637</name>
</gene>
<protein>
    <submittedName>
        <fullName evidence="1">Uncharacterized protein</fullName>
    </submittedName>
</protein>
<organism evidence="1 2">
    <name type="scientific">Solanum verrucosum</name>
    <dbReference type="NCBI Taxonomy" id="315347"/>
    <lineage>
        <taxon>Eukaryota</taxon>
        <taxon>Viridiplantae</taxon>
        <taxon>Streptophyta</taxon>
        <taxon>Embryophyta</taxon>
        <taxon>Tracheophyta</taxon>
        <taxon>Spermatophyta</taxon>
        <taxon>Magnoliopsida</taxon>
        <taxon>eudicotyledons</taxon>
        <taxon>Gunneridae</taxon>
        <taxon>Pentapetalae</taxon>
        <taxon>asterids</taxon>
        <taxon>lamiids</taxon>
        <taxon>Solanales</taxon>
        <taxon>Solanaceae</taxon>
        <taxon>Solanoideae</taxon>
        <taxon>Solaneae</taxon>
        <taxon>Solanum</taxon>
    </lineage>
</organism>
<sequence>MLGLWQSSIGSYSHTPTGIISYVWTQRLVSSKCLAYLDYVHDVSKESPLVDFGYIIHEFADVLPIDLVGFPLECDIDFSIDLVSGTRPISITPYHMV</sequence>
<dbReference type="EMBL" id="CP133616">
    <property type="protein sequence ID" value="WMV29252.1"/>
    <property type="molecule type" value="Genomic_DNA"/>
</dbReference>
<accession>A0AAF0QV80</accession>
<evidence type="ECO:0000313" key="1">
    <source>
        <dbReference type="EMBL" id="WMV29252.1"/>
    </source>
</evidence>
<keyword evidence="2" id="KW-1185">Reference proteome</keyword>
<evidence type="ECO:0000313" key="2">
    <source>
        <dbReference type="Proteomes" id="UP001234989"/>
    </source>
</evidence>
<dbReference type="Proteomes" id="UP001234989">
    <property type="component" value="Chromosome 5"/>
</dbReference>
<dbReference type="AlphaFoldDB" id="A0AAF0QV80"/>